<name>A0A7S2FFF0_9CHLO</name>
<organism evidence="2">
    <name type="scientific">Pycnococcus provasolii</name>
    <dbReference type="NCBI Taxonomy" id="41880"/>
    <lineage>
        <taxon>Eukaryota</taxon>
        <taxon>Viridiplantae</taxon>
        <taxon>Chlorophyta</taxon>
        <taxon>Pseudoscourfieldiophyceae</taxon>
        <taxon>Pseudoscourfieldiales</taxon>
        <taxon>Pycnococcaceae</taxon>
        <taxon>Pycnococcus</taxon>
    </lineage>
</organism>
<proteinExistence type="predicted"/>
<sequence>MSATLIGRGAARPFATPRPLKGAQRTPIHRHVHLKASAAQTTSQAPAATVPAMLHVIAKTPQDSPYFDGPLDAITHVVEVFRAHTQWTSGEFFSSVDDEVLIAGTPYPYVVLHRLDGSSAQFAAPADVFDAHTDFADAVEFALEADEGQDSGFFAVTDESLAQTVIADDAGVLTDAECALVVGVVEANTSAEDWKGWSDTASDAPGFVAAEAWTNEADGSAVVVARVTGANAGPTDARGISKAAETRASNLAKSLKSVKGVVHTGVYRNVRFMKGGPPVGLTIAAADKEWRDRTGRSAS</sequence>
<protein>
    <submittedName>
        <fullName evidence="2">Uncharacterized protein</fullName>
    </submittedName>
</protein>
<reference evidence="2" key="1">
    <citation type="submission" date="2021-01" db="EMBL/GenBank/DDBJ databases">
        <authorList>
            <person name="Corre E."/>
            <person name="Pelletier E."/>
            <person name="Niang G."/>
            <person name="Scheremetjew M."/>
            <person name="Finn R."/>
            <person name="Kale V."/>
            <person name="Holt S."/>
            <person name="Cochrane G."/>
            <person name="Meng A."/>
            <person name="Brown T."/>
            <person name="Cohen L."/>
        </authorList>
    </citation>
    <scope>NUCLEOTIDE SEQUENCE</scope>
    <source>
        <strain evidence="2">RCC733</strain>
    </source>
</reference>
<dbReference type="AlphaFoldDB" id="A0A7S2FFF0"/>
<evidence type="ECO:0000313" key="2">
    <source>
        <dbReference type="EMBL" id="CAD9391040.1"/>
    </source>
</evidence>
<gene>
    <name evidence="2" type="ORF">PPRO1471_LOCUS7686</name>
</gene>
<evidence type="ECO:0000256" key="1">
    <source>
        <dbReference type="SAM" id="MobiDB-lite"/>
    </source>
</evidence>
<dbReference type="EMBL" id="HBGR01011572">
    <property type="protein sequence ID" value="CAD9391040.1"/>
    <property type="molecule type" value="Transcribed_RNA"/>
</dbReference>
<feature type="region of interest" description="Disordered" evidence="1">
    <location>
        <begin position="1"/>
        <end position="26"/>
    </location>
</feature>
<accession>A0A7S2FFF0</accession>